<name>A0AAW1WE46_RUBAR</name>
<dbReference type="InterPro" id="IPR004843">
    <property type="entry name" value="Calcineurin-like_PHP"/>
</dbReference>
<dbReference type="Pfam" id="PF00149">
    <property type="entry name" value="Metallophos"/>
    <property type="match status" value="1"/>
</dbReference>
<dbReference type="SUPFAM" id="SSF56300">
    <property type="entry name" value="Metallo-dependent phosphatases"/>
    <property type="match status" value="1"/>
</dbReference>
<dbReference type="PANTHER" id="PTHR32440">
    <property type="entry name" value="PHOSPHATASE DCR2-RELATED-RELATED"/>
    <property type="match status" value="1"/>
</dbReference>
<dbReference type="InterPro" id="IPR029052">
    <property type="entry name" value="Metallo-depent_PP-like"/>
</dbReference>
<evidence type="ECO:0000259" key="1">
    <source>
        <dbReference type="Pfam" id="PF00149"/>
    </source>
</evidence>
<accession>A0AAW1WE46</accession>
<dbReference type="CDD" id="cd07383">
    <property type="entry name" value="MPP_Dcr2"/>
    <property type="match status" value="1"/>
</dbReference>
<gene>
    <name evidence="2" type="ORF">M0R45_030641</name>
</gene>
<evidence type="ECO:0000313" key="2">
    <source>
        <dbReference type="EMBL" id="KAK9922161.1"/>
    </source>
</evidence>
<evidence type="ECO:0000313" key="3">
    <source>
        <dbReference type="Proteomes" id="UP001457282"/>
    </source>
</evidence>
<dbReference type="GO" id="GO:0005737">
    <property type="term" value="C:cytoplasm"/>
    <property type="evidence" value="ECO:0007669"/>
    <property type="project" value="TreeGrafter"/>
</dbReference>
<reference evidence="2 3" key="1">
    <citation type="journal article" date="2023" name="G3 (Bethesda)">
        <title>A chromosome-length genome assembly and annotation of blackberry (Rubus argutus, cv. 'Hillquist').</title>
        <authorList>
            <person name="Bruna T."/>
            <person name="Aryal R."/>
            <person name="Dudchenko O."/>
            <person name="Sargent D.J."/>
            <person name="Mead D."/>
            <person name="Buti M."/>
            <person name="Cavallini A."/>
            <person name="Hytonen T."/>
            <person name="Andres J."/>
            <person name="Pham M."/>
            <person name="Weisz D."/>
            <person name="Mascagni F."/>
            <person name="Usai G."/>
            <person name="Natali L."/>
            <person name="Bassil N."/>
            <person name="Fernandez G.E."/>
            <person name="Lomsadze A."/>
            <person name="Armour M."/>
            <person name="Olukolu B."/>
            <person name="Poorten T."/>
            <person name="Britton C."/>
            <person name="Davik J."/>
            <person name="Ashrafi H."/>
            <person name="Aiden E.L."/>
            <person name="Borodovsky M."/>
            <person name="Worthington M."/>
        </authorList>
    </citation>
    <scope>NUCLEOTIDE SEQUENCE [LARGE SCALE GENOMIC DNA]</scope>
    <source>
        <strain evidence="2">PI 553951</strain>
    </source>
</reference>
<protein>
    <recommendedName>
        <fullName evidence="1">Calcineurin-like phosphoesterase domain-containing protein</fullName>
    </recommendedName>
</protein>
<dbReference type="EMBL" id="JBEDUW010000006">
    <property type="protein sequence ID" value="KAK9922161.1"/>
    <property type="molecule type" value="Genomic_DNA"/>
</dbReference>
<dbReference type="GO" id="GO:0016788">
    <property type="term" value="F:hydrolase activity, acting on ester bonds"/>
    <property type="evidence" value="ECO:0007669"/>
    <property type="project" value="TreeGrafter"/>
</dbReference>
<dbReference type="PIRSF" id="PIRSF030250">
    <property type="entry name" value="Ptase_At2g46880"/>
    <property type="match status" value="1"/>
</dbReference>
<organism evidence="2 3">
    <name type="scientific">Rubus argutus</name>
    <name type="common">Southern blackberry</name>
    <dbReference type="NCBI Taxonomy" id="59490"/>
    <lineage>
        <taxon>Eukaryota</taxon>
        <taxon>Viridiplantae</taxon>
        <taxon>Streptophyta</taxon>
        <taxon>Embryophyta</taxon>
        <taxon>Tracheophyta</taxon>
        <taxon>Spermatophyta</taxon>
        <taxon>Magnoliopsida</taxon>
        <taxon>eudicotyledons</taxon>
        <taxon>Gunneridae</taxon>
        <taxon>Pentapetalae</taxon>
        <taxon>rosids</taxon>
        <taxon>fabids</taxon>
        <taxon>Rosales</taxon>
        <taxon>Rosaceae</taxon>
        <taxon>Rosoideae</taxon>
        <taxon>Rosoideae incertae sedis</taxon>
        <taxon>Rubus</taxon>
    </lineage>
</organism>
<comment type="caution">
    <text evidence="2">The sequence shown here is derived from an EMBL/GenBank/DDBJ whole genome shotgun (WGS) entry which is preliminary data.</text>
</comment>
<dbReference type="Gene3D" id="3.60.21.10">
    <property type="match status" value="1"/>
</dbReference>
<sequence>MMGRRLRRLWCFTTFTCVYLCSLAVVLPLPLPIKPDGNYHILRPGQPFKIALFADLHFGEDAWTDWGPLQDVNSVRVMSTVLDAETPDFVIYLGDVITANNIAIRNASLYWDQAISPTRARGIPWASVFGNHDDAAFEWPMEWFSGPGIPELRCPLANSSCSGEEPCSFKGTQRLELMKNEIELSTLSYSRYGPKELWPSISNYVLQVSSSNNPRSPVAFLYFLDSGGGSYPEVISSAQAEWFRQKAQEINPDSRVPELIFWHIPSQAYKKVAPRFVIHKPCVGSINKERVAPQEAENGIMKLLAKRVSVKAIFVGHNHGLDWCCPFEKLWLCFARHTGYGGYGNWARGARIVEITQQPFSIKSWIRMEDGSVHSELVLSP</sequence>
<feature type="domain" description="Calcineurin-like phosphoesterase" evidence="1">
    <location>
        <begin position="48"/>
        <end position="319"/>
    </location>
</feature>
<dbReference type="AlphaFoldDB" id="A0AAW1WE46"/>
<proteinExistence type="predicted"/>
<dbReference type="PANTHER" id="PTHR32440:SF11">
    <property type="entry name" value="METALLOPHOSPHOESTERASE DOMAIN-CONTAINING PROTEIN"/>
    <property type="match status" value="1"/>
</dbReference>
<dbReference type="InterPro" id="IPR011230">
    <property type="entry name" value="PAP14/16/28/29"/>
</dbReference>
<keyword evidence="3" id="KW-1185">Reference proteome</keyword>
<dbReference type="Proteomes" id="UP001457282">
    <property type="component" value="Unassembled WGS sequence"/>
</dbReference>